<dbReference type="SUPFAM" id="SSF53167">
    <property type="entry name" value="Purine and uridine phosphorylases"/>
    <property type="match status" value="1"/>
</dbReference>
<dbReference type="InterPro" id="IPR011268">
    <property type="entry name" value="Purine_phosphorylase"/>
</dbReference>
<dbReference type="PANTHER" id="PTHR11904:SF9">
    <property type="entry name" value="PURINE NUCLEOSIDE PHOSPHORYLASE-RELATED"/>
    <property type="match status" value="1"/>
</dbReference>
<comment type="subunit">
    <text evidence="4">Homotrimer.</text>
</comment>
<dbReference type="KEGG" id="fra:Francci3_0691"/>
<dbReference type="PhylomeDB" id="Q2JF67"/>
<dbReference type="STRING" id="106370.Francci3_0691"/>
<evidence type="ECO:0000256" key="2">
    <source>
        <dbReference type="ARBA" id="ARBA00005058"/>
    </source>
</evidence>
<feature type="binding site" evidence="12">
    <location>
        <position position="230"/>
    </location>
    <ligand>
        <name>phosphate</name>
        <dbReference type="ChEBI" id="CHEBI:43474"/>
    </ligand>
</feature>
<keyword evidence="8 11" id="KW-0808">Transferase</keyword>
<feature type="binding site" evidence="12">
    <location>
        <position position="90"/>
    </location>
    <ligand>
        <name>phosphate</name>
        <dbReference type="ChEBI" id="CHEBI:43474"/>
    </ligand>
</feature>
<evidence type="ECO:0000313" key="15">
    <source>
        <dbReference type="Proteomes" id="UP000001937"/>
    </source>
</evidence>
<dbReference type="eggNOG" id="COG0005">
    <property type="taxonomic scope" value="Bacteria"/>
</dbReference>
<organism evidence="14 15">
    <name type="scientific">Frankia casuarinae (strain DSM 45818 / CECT 9043 / HFP020203 / CcI3)</name>
    <dbReference type="NCBI Taxonomy" id="106370"/>
    <lineage>
        <taxon>Bacteria</taxon>
        <taxon>Bacillati</taxon>
        <taxon>Actinomycetota</taxon>
        <taxon>Actinomycetes</taxon>
        <taxon>Frankiales</taxon>
        <taxon>Frankiaceae</taxon>
        <taxon>Frankia</taxon>
    </lineage>
</organism>
<feature type="binding site" evidence="12">
    <location>
        <position position="142"/>
    </location>
    <ligand>
        <name>phosphate</name>
        <dbReference type="ChEBI" id="CHEBI:43474"/>
    </ligand>
</feature>
<dbReference type="InterPro" id="IPR035994">
    <property type="entry name" value="Nucleoside_phosphorylase_sf"/>
</dbReference>
<dbReference type="InterPro" id="IPR000845">
    <property type="entry name" value="Nucleoside_phosphorylase_d"/>
</dbReference>
<feature type="binding site" evidence="12">
    <location>
        <position position="211"/>
    </location>
    <ligand>
        <name>a purine D-ribonucleoside</name>
        <dbReference type="ChEBI" id="CHEBI:142355"/>
    </ligand>
</feature>
<dbReference type="GO" id="GO:0009116">
    <property type="term" value="P:nucleoside metabolic process"/>
    <property type="evidence" value="ECO:0007669"/>
    <property type="project" value="UniProtKB-UniRule"/>
</dbReference>
<protein>
    <recommendedName>
        <fullName evidence="6 11">Purine nucleoside phosphorylase</fullName>
        <ecNumber evidence="5 11">2.4.2.1</ecNumber>
    </recommendedName>
    <alternativeName>
        <fullName evidence="9 11">Inosine-guanosine phosphorylase</fullName>
    </alternativeName>
</protein>
<dbReference type="CDD" id="cd09009">
    <property type="entry name" value="PNP-EcPNPII_like"/>
    <property type="match status" value="1"/>
</dbReference>
<dbReference type="HOGENOM" id="CLU_054456_1_1_11"/>
<dbReference type="InterPro" id="IPR011269">
    <property type="entry name" value="PUNP"/>
</dbReference>
<evidence type="ECO:0000256" key="11">
    <source>
        <dbReference type="PIRNR" id="PIRNR000477"/>
    </source>
</evidence>
<proteinExistence type="inferred from homology"/>
<name>Q2JF67_FRACC</name>
<dbReference type="AlphaFoldDB" id="Q2JF67"/>
<comment type="function">
    <text evidence="1">The purine nucleoside phosphorylases catalyze the phosphorolytic breakdown of the N-glycosidic bond in the beta-(deoxy)ribonucleoside molecules, with the formation of the corresponding free purine bases and pentose-1-phosphate. Cleaves guanosine, inosine, 2'-deoxyguanosine and 2'-deoxyinosine.</text>
</comment>
<keyword evidence="7 11" id="KW-0328">Glycosyltransferase</keyword>
<evidence type="ECO:0000256" key="4">
    <source>
        <dbReference type="ARBA" id="ARBA00011233"/>
    </source>
</evidence>
<evidence type="ECO:0000256" key="7">
    <source>
        <dbReference type="ARBA" id="ARBA00022676"/>
    </source>
</evidence>
<evidence type="ECO:0000256" key="3">
    <source>
        <dbReference type="ARBA" id="ARBA00006751"/>
    </source>
</evidence>
<feature type="binding site" evidence="12">
    <location>
        <begin position="110"/>
        <end position="112"/>
    </location>
    <ligand>
        <name>phosphate</name>
        <dbReference type="ChEBI" id="CHEBI:43474"/>
    </ligand>
</feature>
<dbReference type="NCBIfam" id="TIGR01697">
    <property type="entry name" value="PNPH-PUNA-XAPA"/>
    <property type="match status" value="1"/>
</dbReference>
<evidence type="ECO:0000256" key="10">
    <source>
        <dbReference type="ARBA" id="ARBA00048556"/>
    </source>
</evidence>
<comment type="catalytic activity">
    <reaction evidence="10">
        <text>a purine 2'-deoxy-D-ribonucleoside + phosphate = a purine nucleobase + 2-deoxy-alpha-D-ribose 1-phosphate</text>
        <dbReference type="Rhea" id="RHEA:36431"/>
        <dbReference type="ChEBI" id="CHEBI:26386"/>
        <dbReference type="ChEBI" id="CHEBI:43474"/>
        <dbReference type="ChEBI" id="CHEBI:57259"/>
        <dbReference type="ChEBI" id="CHEBI:142361"/>
        <dbReference type="EC" id="2.4.2.1"/>
    </reaction>
</comment>
<evidence type="ECO:0000256" key="9">
    <source>
        <dbReference type="ARBA" id="ARBA00031036"/>
    </source>
</evidence>
<accession>Q2JF67</accession>
<evidence type="ECO:0000313" key="14">
    <source>
        <dbReference type="EMBL" id="ABD10075.1"/>
    </source>
</evidence>
<evidence type="ECO:0000256" key="5">
    <source>
        <dbReference type="ARBA" id="ARBA00011886"/>
    </source>
</evidence>
<feature type="domain" description="Nucleoside phosphorylase" evidence="13">
    <location>
        <begin position="48"/>
        <end position="287"/>
    </location>
</feature>
<dbReference type="Proteomes" id="UP000001937">
    <property type="component" value="Chromosome"/>
</dbReference>
<comment type="pathway">
    <text evidence="2 11">Purine metabolism; purine nucleoside salvage.</text>
</comment>
<gene>
    <name evidence="14" type="ordered locus">Francci3_0691</name>
</gene>
<sequence length="290" mass="30441">MGRYQGHGRQCPPHTPYSRRVRAQADEPNAAASAATLAELTGADRHDIAIVLGSGWPPAADVLSRQATDVTEVTFTQLGGFPSNTDVPGHKPTARSVQLGDRRLLIYLGRVHPYEGHDLSRVVHAVRLACAAGASTVILTNAAGGLRADMYVGQPVLVADHLNLTGRSPLVGPAFTDLTDAYSPRLRTLAREVDPTLTEGVYAGLPGPHFETPAEIRMLRLLGADLVGMSTVHETIAARAAGAEVLALSLVTNLAAGMSGKPLDHLEVLTAGAAAAERLGILLADIVTRL</sequence>
<dbReference type="PIRSF" id="PIRSF000477">
    <property type="entry name" value="PurNPase"/>
    <property type="match status" value="1"/>
</dbReference>
<keyword evidence="15" id="KW-1185">Reference proteome</keyword>
<dbReference type="PANTHER" id="PTHR11904">
    <property type="entry name" value="METHYLTHIOADENOSINE/PURINE NUCLEOSIDE PHOSPHORYLASE"/>
    <property type="match status" value="1"/>
</dbReference>
<evidence type="ECO:0000256" key="6">
    <source>
        <dbReference type="ARBA" id="ARBA00013834"/>
    </source>
</evidence>
<dbReference type="NCBIfam" id="NF006054">
    <property type="entry name" value="PRK08202.1"/>
    <property type="match status" value="1"/>
</dbReference>
<evidence type="ECO:0000256" key="12">
    <source>
        <dbReference type="PIRSR" id="PIRSR000477-2"/>
    </source>
</evidence>
<feature type="binding site" evidence="12">
    <location>
        <position position="54"/>
    </location>
    <ligand>
        <name>phosphate</name>
        <dbReference type="ChEBI" id="CHEBI:43474"/>
    </ligand>
</feature>
<dbReference type="Gene3D" id="3.40.50.1580">
    <property type="entry name" value="Nucleoside phosphorylase domain"/>
    <property type="match status" value="1"/>
</dbReference>
<dbReference type="NCBIfam" id="TIGR01698">
    <property type="entry name" value="PUNP"/>
    <property type="match status" value="1"/>
</dbReference>
<dbReference type="Pfam" id="PF01048">
    <property type="entry name" value="PNP_UDP_1"/>
    <property type="match status" value="1"/>
</dbReference>
<reference evidence="14 15" key="1">
    <citation type="journal article" date="2007" name="Genome Res.">
        <title>Genome characteristics of facultatively symbiotic Frankia sp. strains reflect host range and host plant biogeography.</title>
        <authorList>
            <person name="Normand P."/>
            <person name="Lapierre P."/>
            <person name="Tisa L.S."/>
            <person name="Gogarten J.P."/>
            <person name="Alloisio N."/>
            <person name="Bagnarol E."/>
            <person name="Bassi C.A."/>
            <person name="Berry A.M."/>
            <person name="Bickhart D.M."/>
            <person name="Choisne N."/>
            <person name="Couloux A."/>
            <person name="Cournoyer B."/>
            <person name="Cruveiller S."/>
            <person name="Daubin V."/>
            <person name="Demange N."/>
            <person name="Francino M.P."/>
            <person name="Goltsman E."/>
            <person name="Huang Y."/>
            <person name="Kopp O.R."/>
            <person name="Labarre L."/>
            <person name="Lapidus A."/>
            <person name="Lavire C."/>
            <person name="Marechal J."/>
            <person name="Martinez M."/>
            <person name="Mastronunzio J.E."/>
            <person name="Mullin B.C."/>
            <person name="Niemann J."/>
            <person name="Pujic P."/>
            <person name="Rawnsley T."/>
            <person name="Rouy Z."/>
            <person name="Schenowitz C."/>
            <person name="Sellstedt A."/>
            <person name="Tavares F."/>
            <person name="Tomkins J.P."/>
            <person name="Vallenet D."/>
            <person name="Valverde C."/>
            <person name="Wall L.G."/>
            <person name="Wang Y."/>
            <person name="Medigue C."/>
            <person name="Benson D.R."/>
        </authorList>
    </citation>
    <scope>NUCLEOTIDE SEQUENCE [LARGE SCALE GENOMIC DNA]</scope>
    <source>
        <strain evidence="15">DSM 45818 / CECT 9043 / CcI3</strain>
    </source>
</reference>
<evidence type="ECO:0000256" key="8">
    <source>
        <dbReference type="ARBA" id="ARBA00022679"/>
    </source>
</evidence>
<dbReference type="UniPathway" id="UPA00606"/>
<evidence type="ECO:0000256" key="1">
    <source>
        <dbReference type="ARBA" id="ARBA00002678"/>
    </source>
</evidence>
<feature type="binding site" evidence="12">
    <location>
        <position position="253"/>
    </location>
    <ligand>
        <name>a purine D-ribonucleoside</name>
        <dbReference type="ChEBI" id="CHEBI:142355"/>
    </ligand>
</feature>
<dbReference type="GO" id="GO:0005737">
    <property type="term" value="C:cytoplasm"/>
    <property type="evidence" value="ECO:0007669"/>
    <property type="project" value="TreeGrafter"/>
</dbReference>
<dbReference type="GO" id="GO:0004731">
    <property type="term" value="F:purine-nucleoside phosphorylase activity"/>
    <property type="evidence" value="ECO:0007669"/>
    <property type="project" value="UniProtKB-UniRule"/>
</dbReference>
<comment type="similarity">
    <text evidence="3 11">Belongs to the PNP/MTAP phosphorylase family.</text>
</comment>
<dbReference type="EMBL" id="CP000249">
    <property type="protein sequence ID" value="ABD10075.1"/>
    <property type="molecule type" value="Genomic_DNA"/>
</dbReference>
<evidence type="ECO:0000259" key="13">
    <source>
        <dbReference type="Pfam" id="PF01048"/>
    </source>
</evidence>
<dbReference type="EC" id="2.4.2.1" evidence="5 11"/>